<comment type="caution">
    <text evidence="1">The sequence shown here is derived from an EMBL/GenBank/DDBJ whole genome shotgun (WGS) entry which is preliminary data.</text>
</comment>
<protein>
    <submittedName>
        <fullName evidence="1">Uncharacterized protein</fullName>
    </submittedName>
</protein>
<sequence length="93" mass="10681">MLGHTGVAGNLYIKLATQLIELGGSQTVLDLGWELYGSKLRSAWRCPVDLNPENFRFLFYLIDRIDNDVRDIVETFQQQFGRDLQVQGVSWCM</sequence>
<accession>A0A3M4S8C8</accession>
<dbReference type="AlphaFoldDB" id="A0A3M4S8C8"/>
<proteinExistence type="predicted"/>
<gene>
    <name evidence="1" type="ORF">ALP90_101507</name>
</gene>
<dbReference type="Proteomes" id="UP000271097">
    <property type="component" value="Unassembled WGS sequence"/>
</dbReference>
<organism evidence="1 2">
    <name type="scientific">Pseudomonas amygdali pv. ulmi</name>
    <dbReference type="NCBI Taxonomy" id="251720"/>
    <lineage>
        <taxon>Bacteria</taxon>
        <taxon>Pseudomonadati</taxon>
        <taxon>Pseudomonadota</taxon>
        <taxon>Gammaproteobacteria</taxon>
        <taxon>Pseudomonadales</taxon>
        <taxon>Pseudomonadaceae</taxon>
        <taxon>Pseudomonas</taxon>
        <taxon>Pseudomonas amygdali</taxon>
    </lineage>
</organism>
<reference evidence="1 2" key="1">
    <citation type="submission" date="2018-08" db="EMBL/GenBank/DDBJ databases">
        <title>Recombination of ecologically and evolutionarily significant loci maintains genetic cohesion in the Pseudomonas syringae species complex.</title>
        <authorList>
            <person name="Dillon M."/>
            <person name="Thakur S."/>
            <person name="Almeida R.N.D."/>
            <person name="Weir B.S."/>
            <person name="Guttman D.S."/>
        </authorList>
    </citation>
    <scope>NUCLEOTIDE SEQUENCE [LARGE SCALE GENOMIC DNA]</scope>
    <source>
        <strain evidence="1 2">ICMP 5931</strain>
    </source>
</reference>
<name>A0A3M4S8C8_PSEA0</name>
<evidence type="ECO:0000313" key="2">
    <source>
        <dbReference type="Proteomes" id="UP000271097"/>
    </source>
</evidence>
<evidence type="ECO:0000313" key="1">
    <source>
        <dbReference type="EMBL" id="RMR11141.1"/>
    </source>
</evidence>
<dbReference type="EMBL" id="RBRS01000379">
    <property type="protein sequence ID" value="RMR11141.1"/>
    <property type="molecule type" value="Genomic_DNA"/>
</dbReference>